<dbReference type="PANTHER" id="PTHR45586">
    <property type="entry name" value="TPR REPEAT-CONTAINING PROTEIN PA4667"/>
    <property type="match status" value="1"/>
</dbReference>
<keyword evidence="5" id="KW-1185">Reference proteome</keyword>
<dbReference type="EMBL" id="SDHX01000002">
    <property type="protein sequence ID" value="RXK53359.1"/>
    <property type="molecule type" value="Genomic_DNA"/>
</dbReference>
<evidence type="ECO:0000313" key="5">
    <source>
        <dbReference type="Proteomes" id="UP000290218"/>
    </source>
</evidence>
<dbReference type="PANTHER" id="PTHR45586:SF1">
    <property type="entry name" value="LIPOPOLYSACCHARIDE ASSEMBLY PROTEIN B"/>
    <property type="match status" value="1"/>
</dbReference>
<dbReference type="AlphaFoldDB" id="A0A4Q1C512"/>
<accession>A0A4Q1C512</accession>
<feature type="repeat" description="TPR" evidence="3">
    <location>
        <begin position="351"/>
        <end position="384"/>
    </location>
</feature>
<proteinExistence type="predicted"/>
<protein>
    <submittedName>
        <fullName evidence="4">Tetratricopeptide repeat protein</fullName>
    </submittedName>
</protein>
<reference evidence="4 5" key="1">
    <citation type="submission" date="2019-01" db="EMBL/GenBank/DDBJ databases">
        <title>Lacunisphaera sp. strain TWA-58.</title>
        <authorList>
            <person name="Chen W.-M."/>
        </authorList>
    </citation>
    <scope>NUCLEOTIDE SEQUENCE [LARGE SCALE GENOMIC DNA]</scope>
    <source>
        <strain evidence="4 5">TWA-58</strain>
    </source>
</reference>
<dbReference type="RefSeq" id="WP_129048949.1">
    <property type="nucleotide sequence ID" value="NZ_SDHX01000002.1"/>
</dbReference>
<dbReference type="PROSITE" id="PS50005">
    <property type="entry name" value="TPR"/>
    <property type="match status" value="1"/>
</dbReference>
<dbReference type="InterPro" id="IPR011990">
    <property type="entry name" value="TPR-like_helical_dom_sf"/>
</dbReference>
<keyword evidence="2 3" id="KW-0802">TPR repeat</keyword>
<evidence type="ECO:0000256" key="1">
    <source>
        <dbReference type="ARBA" id="ARBA00022737"/>
    </source>
</evidence>
<dbReference type="SUPFAM" id="SSF48452">
    <property type="entry name" value="TPR-like"/>
    <property type="match status" value="2"/>
</dbReference>
<name>A0A4Q1C512_9BACT</name>
<dbReference type="InterPro" id="IPR051012">
    <property type="entry name" value="CellSynth/LPSAsmb/PSIAsmb"/>
</dbReference>
<keyword evidence="1" id="KW-0677">Repeat</keyword>
<dbReference type="Proteomes" id="UP000290218">
    <property type="component" value="Unassembled WGS sequence"/>
</dbReference>
<dbReference type="InterPro" id="IPR019734">
    <property type="entry name" value="TPR_rpt"/>
</dbReference>
<organism evidence="4 5">
    <name type="scientific">Oleiharenicola lentus</name>
    <dbReference type="NCBI Taxonomy" id="2508720"/>
    <lineage>
        <taxon>Bacteria</taxon>
        <taxon>Pseudomonadati</taxon>
        <taxon>Verrucomicrobiota</taxon>
        <taxon>Opitutia</taxon>
        <taxon>Opitutales</taxon>
        <taxon>Opitutaceae</taxon>
        <taxon>Oleiharenicola</taxon>
    </lineage>
</organism>
<dbReference type="OrthoDB" id="251285at2"/>
<dbReference type="Pfam" id="PF13432">
    <property type="entry name" value="TPR_16"/>
    <property type="match status" value="2"/>
</dbReference>
<dbReference type="Pfam" id="PF13429">
    <property type="entry name" value="TPR_15"/>
    <property type="match status" value="1"/>
</dbReference>
<evidence type="ECO:0000313" key="4">
    <source>
        <dbReference type="EMBL" id="RXK53359.1"/>
    </source>
</evidence>
<dbReference type="SMART" id="SM00028">
    <property type="entry name" value="TPR"/>
    <property type="match status" value="5"/>
</dbReference>
<dbReference type="Gene3D" id="1.25.40.10">
    <property type="entry name" value="Tetratricopeptide repeat domain"/>
    <property type="match status" value="2"/>
</dbReference>
<evidence type="ECO:0000256" key="3">
    <source>
        <dbReference type="PROSITE-ProRule" id="PRU00339"/>
    </source>
</evidence>
<sequence>MTRPRLIWVLLAVTVAIFGLVAAWSARRWADTVPWPAAAGREWPGAETLRAAHAEARRWPVRREAVERLARLYLANGFNAEAAALLPGISARRPDAPEWVHRQAVLAADGGRLDEAVVLWRGLVDRGVAPAPVRVKLADALVKLNRDAEAAAEYRAVLRTEPDQPHAWHGLVRLEVRQRRWAEARTLLREALPRAPEFYGLHALAATVARETGDSAGAAAADREVKRLGRFRDIPDPWVEVDPADCFDPYRLRVDADRLRADADLRGAFARIERAIALEPGGALNFQLLATLHGVAGDEAAAERAYRRGLELEPGSATLALRYANLLERQGRTAESRVLLERATEKNPAEAELFARLATARERTGEWAQAVDAYRRLQTLRPDRPETALAAARAAFRSGDEAGARAGLQENLRRFPDHEETLGYLVLDAVARGDATTARDLLARVERVAPAATATRRLRDAVVARFGPAP</sequence>
<gene>
    <name evidence="4" type="ORF">ESB00_16835</name>
</gene>
<evidence type="ECO:0000256" key="2">
    <source>
        <dbReference type="ARBA" id="ARBA00022803"/>
    </source>
</evidence>
<comment type="caution">
    <text evidence="4">The sequence shown here is derived from an EMBL/GenBank/DDBJ whole genome shotgun (WGS) entry which is preliminary data.</text>
</comment>